<dbReference type="Proteomes" id="UP000046393">
    <property type="component" value="Unplaced"/>
</dbReference>
<sequence length="397" mass="44276">MQRRHIHVAARVRPCLTNNGERNSEKVVKAVSDSVIRITGGNYFIFDSAFEDDKNQADVFNLVAKDIVKGCIEGYNGTVFAYGQTGSGKTYTMIGPGLLAETLKQCPEKSGLIPRVAELIFFLLREKQKKEEAFMFEVKTTFVQLYKEKLYDLLGSDSDVKNLQIRLDDHGNTVLTGAEERVVNTISDLILVVDEGLARRKVAETAMNTESSRSHAILTFTIKTTVCGNNGITVNKCSRLNLVDLAGSERQKDALSAGERLKEASSINLSLLMLGRVIRALSEPDFKHGSYIAYRDSTLTLLLKDSLGGNAQTAVIVTVHPNKRFLDETILTLRFAQQVKKVKNHAIVNEDLTGESVDAFKAEIRRLNLELSEAKSKFPNKALRKKLSWLFLKKLFD</sequence>
<evidence type="ECO:0000256" key="10">
    <source>
        <dbReference type="RuleBase" id="RU000394"/>
    </source>
</evidence>
<evidence type="ECO:0000256" key="1">
    <source>
        <dbReference type="ARBA" id="ARBA00004245"/>
    </source>
</evidence>
<dbReference type="InterPro" id="IPR027417">
    <property type="entry name" value="P-loop_NTPase"/>
</dbReference>
<dbReference type="SMART" id="SM00129">
    <property type="entry name" value="KISc"/>
    <property type="match status" value="1"/>
</dbReference>
<keyword evidence="5 9" id="KW-0067">ATP-binding</keyword>
<keyword evidence="3 10" id="KW-0493">Microtubule</keyword>
<dbReference type="InterPro" id="IPR027640">
    <property type="entry name" value="Kinesin-like_fam"/>
</dbReference>
<dbReference type="SUPFAM" id="SSF52540">
    <property type="entry name" value="P-loop containing nucleoside triphosphate hydrolases"/>
    <property type="match status" value="1"/>
</dbReference>
<evidence type="ECO:0000256" key="2">
    <source>
        <dbReference type="ARBA" id="ARBA00022490"/>
    </source>
</evidence>
<evidence type="ECO:0000259" key="11">
    <source>
        <dbReference type="PROSITE" id="PS50067"/>
    </source>
</evidence>
<dbReference type="Gene3D" id="3.40.850.10">
    <property type="entry name" value="Kinesin motor domain"/>
    <property type="match status" value="1"/>
</dbReference>
<evidence type="ECO:0000256" key="5">
    <source>
        <dbReference type="ARBA" id="ARBA00022840"/>
    </source>
</evidence>
<dbReference type="WBParaSite" id="SMUV_0000057701-mRNA-1">
    <property type="protein sequence ID" value="SMUV_0000057701-mRNA-1"/>
    <property type="gene ID" value="SMUV_0000057701"/>
</dbReference>
<evidence type="ECO:0000256" key="3">
    <source>
        <dbReference type="ARBA" id="ARBA00022701"/>
    </source>
</evidence>
<dbReference type="GO" id="GO:0005874">
    <property type="term" value="C:microtubule"/>
    <property type="evidence" value="ECO:0007669"/>
    <property type="project" value="UniProtKB-KW"/>
</dbReference>
<dbReference type="PRINTS" id="PR00380">
    <property type="entry name" value="KINESINHEAVY"/>
</dbReference>
<evidence type="ECO:0000313" key="12">
    <source>
        <dbReference type="Proteomes" id="UP000046393"/>
    </source>
</evidence>
<reference evidence="13" key="1">
    <citation type="submission" date="2017-02" db="UniProtKB">
        <authorList>
            <consortium name="WormBaseParasite"/>
        </authorList>
    </citation>
    <scope>IDENTIFICATION</scope>
</reference>
<organism evidence="12 13">
    <name type="scientific">Syphacia muris</name>
    <dbReference type="NCBI Taxonomy" id="451379"/>
    <lineage>
        <taxon>Eukaryota</taxon>
        <taxon>Metazoa</taxon>
        <taxon>Ecdysozoa</taxon>
        <taxon>Nematoda</taxon>
        <taxon>Chromadorea</taxon>
        <taxon>Rhabditida</taxon>
        <taxon>Spirurina</taxon>
        <taxon>Oxyuridomorpha</taxon>
        <taxon>Oxyuroidea</taxon>
        <taxon>Oxyuridae</taxon>
        <taxon>Syphacia</taxon>
    </lineage>
</organism>
<dbReference type="PROSITE" id="PS00411">
    <property type="entry name" value="KINESIN_MOTOR_1"/>
    <property type="match status" value="1"/>
</dbReference>
<evidence type="ECO:0000256" key="4">
    <source>
        <dbReference type="ARBA" id="ARBA00022741"/>
    </source>
</evidence>
<proteinExistence type="inferred from homology"/>
<dbReference type="GO" id="GO:0007052">
    <property type="term" value="P:mitotic spindle organization"/>
    <property type="evidence" value="ECO:0007669"/>
    <property type="project" value="TreeGrafter"/>
</dbReference>
<feature type="binding site" evidence="9">
    <location>
        <begin position="83"/>
        <end position="90"/>
    </location>
    <ligand>
        <name>ATP</name>
        <dbReference type="ChEBI" id="CHEBI:30616"/>
    </ligand>
</feature>
<dbReference type="GO" id="GO:0005875">
    <property type="term" value="C:microtubule associated complex"/>
    <property type="evidence" value="ECO:0007669"/>
    <property type="project" value="TreeGrafter"/>
</dbReference>
<dbReference type="PANTHER" id="PTHR47969">
    <property type="entry name" value="CHROMOSOME-ASSOCIATED KINESIN KIF4A-RELATED"/>
    <property type="match status" value="1"/>
</dbReference>
<keyword evidence="12" id="KW-1185">Reference proteome</keyword>
<dbReference type="PANTHER" id="PTHR47969:SF29">
    <property type="entry name" value="KINESIN-LIKE PROTEIN"/>
    <property type="match status" value="1"/>
</dbReference>
<dbReference type="InterPro" id="IPR019821">
    <property type="entry name" value="Kinesin_motor_CS"/>
</dbReference>
<protein>
    <recommendedName>
        <fullName evidence="10">Kinesin-like protein</fullName>
    </recommendedName>
</protein>
<dbReference type="CDD" id="cd00106">
    <property type="entry name" value="KISc"/>
    <property type="match status" value="1"/>
</dbReference>
<evidence type="ECO:0000256" key="7">
    <source>
        <dbReference type="ARBA" id="ARBA00023212"/>
    </source>
</evidence>
<dbReference type="GO" id="GO:0005524">
    <property type="term" value="F:ATP binding"/>
    <property type="evidence" value="ECO:0007669"/>
    <property type="project" value="UniProtKB-UniRule"/>
</dbReference>
<evidence type="ECO:0000256" key="6">
    <source>
        <dbReference type="ARBA" id="ARBA00023175"/>
    </source>
</evidence>
<dbReference type="FunFam" id="3.40.850.10:FF:000019">
    <property type="entry name" value="Kinesin-like protein KIN-5D"/>
    <property type="match status" value="1"/>
</dbReference>
<dbReference type="PROSITE" id="PS50067">
    <property type="entry name" value="KINESIN_MOTOR_2"/>
    <property type="match status" value="1"/>
</dbReference>
<keyword evidence="2" id="KW-0963">Cytoplasm</keyword>
<keyword evidence="7" id="KW-0206">Cytoskeleton</keyword>
<dbReference type="InterPro" id="IPR001752">
    <property type="entry name" value="Kinesin_motor_dom"/>
</dbReference>
<keyword evidence="4 9" id="KW-0547">Nucleotide-binding</keyword>
<evidence type="ECO:0000313" key="13">
    <source>
        <dbReference type="WBParaSite" id="SMUV_0000057701-mRNA-1"/>
    </source>
</evidence>
<dbReference type="GO" id="GO:0003777">
    <property type="term" value="F:microtubule motor activity"/>
    <property type="evidence" value="ECO:0007669"/>
    <property type="project" value="InterPro"/>
</dbReference>
<accession>A0A0N5A913</accession>
<dbReference type="Pfam" id="PF00225">
    <property type="entry name" value="Kinesin"/>
    <property type="match status" value="1"/>
</dbReference>
<dbReference type="GO" id="GO:0051231">
    <property type="term" value="P:spindle elongation"/>
    <property type="evidence" value="ECO:0007669"/>
    <property type="project" value="TreeGrafter"/>
</dbReference>
<comment type="subcellular location">
    <subcellularLocation>
        <location evidence="1">Cytoplasm</location>
        <location evidence="1">Cytoskeleton</location>
    </subcellularLocation>
</comment>
<dbReference type="STRING" id="451379.A0A0N5A913"/>
<evidence type="ECO:0000256" key="8">
    <source>
        <dbReference type="ARBA" id="ARBA00034704"/>
    </source>
</evidence>
<feature type="domain" description="Kinesin motor" evidence="11">
    <location>
        <begin position="5"/>
        <end position="342"/>
    </location>
</feature>
<comment type="similarity">
    <text evidence="8">Belongs to the TRAFAC class myosin-kinesin ATPase superfamily. Kinesin family. KIN-5/BimC subfamily.</text>
</comment>
<dbReference type="GO" id="GO:0007018">
    <property type="term" value="P:microtubule-based movement"/>
    <property type="evidence" value="ECO:0007669"/>
    <property type="project" value="InterPro"/>
</dbReference>
<name>A0A0N5A913_9BILA</name>
<dbReference type="GO" id="GO:0008017">
    <property type="term" value="F:microtubule binding"/>
    <property type="evidence" value="ECO:0007669"/>
    <property type="project" value="InterPro"/>
</dbReference>
<dbReference type="InterPro" id="IPR036961">
    <property type="entry name" value="Kinesin_motor_dom_sf"/>
</dbReference>
<dbReference type="AlphaFoldDB" id="A0A0N5A913"/>
<evidence type="ECO:0000256" key="9">
    <source>
        <dbReference type="PROSITE-ProRule" id="PRU00283"/>
    </source>
</evidence>
<keyword evidence="6 9" id="KW-0505">Motor protein</keyword>